<evidence type="ECO:0000313" key="3">
    <source>
        <dbReference type="EMBL" id="KAF2652601.1"/>
    </source>
</evidence>
<sequence>MKTASALLFATAVAADYGYGSYAEESTSDAAYTTIYPGYDHEPVTVTSQYQTIPTYDADASTWSEYAYVSTVITDYDGNDYTVTNTDQPVTVYHESSTITHYQEEPTPVASHGYYPLAGANGTYSAAPAPTKAYYELTEEVHEATYKDLGPKALPGYGGSGFRKDPDHQPVVIKKYSNGKWHSYSYVFTYGAPKPSATTFENPGTYTLPASDVTVEKPTTAAVEAHQTYHAHQHVTYGGHYTHVPHKTTLTAPYGAYETHGASTKTIIKYKTITCPSAGKYTIVKPTTTSYDHDTTLSYPTTTHYEPGVYHHPRETVTITKKHQPYTCSYTKTHSYPFPSHYPTWKPSSTHSTKTKTKHHSSTKTKHHSTHKPTSTHHGYPHTTSPASTTQDAYGTSSTPSATTPYGPDPSGDLDYDVAVENYGTPNAGYVKRGGMLERRTTEDVEKVVKPRKALVGKHRAILV</sequence>
<evidence type="ECO:0000256" key="1">
    <source>
        <dbReference type="SAM" id="MobiDB-lite"/>
    </source>
</evidence>
<dbReference type="EMBL" id="MU004398">
    <property type="protein sequence ID" value="KAF2652601.1"/>
    <property type="molecule type" value="Genomic_DNA"/>
</dbReference>
<feature type="compositionally biased region" description="Basic residues" evidence="1">
    <location>
        <begin position="353"/>
        <end position="375"/>
    </location>
</feature>
<name>A0A6A6T0A3_9PLEO</name>
<feature type="region of interest" description="Disordered" evidence="1">
    <location>
        <begin position="344"/>
        <end position="415"/>
    </location>
</feature>
<dbReference type="Proteomes" id="UP000799324">
    <property type="component" value="Unassembled WGS sequence"/>
</dbReference>
<organism evidence="3 4">
    <name type="scientific">Lophiostoma macrostomum CBS 122681</name>
    <dbReference type="NCBI Taxonomy" id="1314788"/>
    <lineage>
        <taxon>Eukaryota</taxon>
        <taxon>Fungi</taxon>
        <taxon>Dikarya</taxon>
        <taxon>Ascomycota</taxon>
        <taxon>Pezizomycotina</taxon>
        <taxon>Dothideomycetes</taxon>
        <taxon>Pleosporomycetidae</taxon>
        <taxon>Pleosporales</taxon>
        <taxon>Lophiostomataceae</taxon>
        <taxon>Lophiostoma</taxon>
    </lineage>
</organism>
<dbReference type="OrthoDB" id="4158477at2759"/>
<accession>A0A6A6T0A3</accession>
<gene>
    <name evidence="3" type="ORF">K491DRAFT_695477</name>
</gene>
<evidence type="ECO:0000313" key="4">
    <source>
        <dbReference type="Proteomes" id="UP000799324"/>
    </source>
</evidence>
<evidence type="ECO:0000256" key="2">
    <source>
        <dbReference type="SAM" id="SignalP"/>
    </source>
</evidence>
<keyword evidence="4" id="KW-1185">Reference proteome</keyword>
<reference evidence="3" key="1">
    <citation type="journal article" date="2020" name="Stud. Mycol.">
        <title>101 Dothideomycetes genomes: a test case for predicting lifestyles and emergence of pathogens.</title>
        <authorList>
            <person name="Haridas S."/>
            <person name="Albert R."/>
            <person name="Binder M."/>
            <person name="Bloem J."/>
            <person name="Labutti K."/>
            <person name="Salamov A."/>
            <person name="Andreopoulos B."/>
            <person name="Baker S."/>
            <person name="Barry K."/>
            <person name="Bills G."/>
            <person name="Bluhm B."/>
            <person name="Cannon C."/>
            <person name="Castanera R."/>
            <person name="Culley D."/>
            <person name="Daum C."/>
            <person name="Ezra D."/>
            <person name="Gonzalez J."/>
            <person name="Henrissat B."/>
            <person name="Kuo A."/>
            <person name="Liang C."/>
            <person name="Lipzen A."/>
            <person name="Lutzoni F."/>
            <person name="Magnuson J."/>
            <person name="Mondo S."/>
            <person name="Nolan M."/>
            <person name="Ohm R."/>
            <person name="Pangilinan J."/>
            <person name="Park H.-J."/>
            <person name="Ramirez L."/>
            <person name="Alfaro M."/>
            <person name="Sun H."/>
            <person name="Tritt A."/>
            <person name="Yoshinaga Y."/>
            <person name="Zwiers L.-H."/>
            <person name="Turgeon B."/>
            <person name="Goodwin S."/>
            <person name="Spatafora J."/>
            <person name="Crous P."/>
            <person name="Grigoriev I."/>
        </authorList>
    </citation>
    <scope>NUCLEOTIDE SEQUENCE</scope>
    <source>
        <strain evidence="3">CBS 122681</strain>
    </source>
</reference>
<keyword evidence="2" id="KW-0732">Signal</keyword>
<feature type="compositionally biased region" description="Polar residues" evidence="1">
    <location>
        <begin position="382"/>
        <end position="404"/>
    </location>
</feature>
<feature type="signal peptide" evidence="2">
    <location>
        <begin position="1"/>
        <end position="15"/>
    </location>
</feature>
<protein>
    <recommendedName>
        <fullName evidence="5">Lytic polysaccharide monooxygenase</fullName>
    </recommendedName>
</protein>
<feature type="chain" id="PRO_5025610338" description="Lytic polysaccharide monooxygenase" evidence="2">
    <location>
        <begin position="16"/>
        <end position="464"/>
    </location>
</feature>
<dbReference type="AlphaFoldDB" id="A0A6A6T0A3"/>
<evidence type="ECO:0008006" key="5">
    <source>
        <dbReference type="Google" id="ProtNLM"/>
    </source>
</evidence>
<proteinExistence type="predicted"/>